<dbReference type="InterPro" id="IPR000073">
    <property type="entry name" value="AB_hydrolase_1"/>
</dbReference>
<protein>
    <submittedName>
        <fullName evidence="2">Pimeloyl-ACP methyl ester carboxylesterase</fullName>
    </submittedName>
</protein>
<dbReference type="PANTHER" id="PTHR43689:SF8">
    <property type="entry name" value="ALPHA_BETA-HYDROLASES SUPERFAMILY PROTEIN"/>
    <property type="match status" value="1"/>
</dbReference>
<evidence type="ECO:0000313" key="2">
    <source>
        <dbReference type="EMBL" id="TCS39299.1"/>
    </source>
</evidence>
<dbReference type="Gene3D" id="3.40.50.1820">
    <property type="entry name" value="alpha/beta hydrolase"/>
    <property type="match status" value="1"/>
</dbReference>
<dbReference type="GO" id="GO:0003824">
    <property type="term" value="F:catalytic activity"/>
    <property type="evidence" value="ECO:0007669"/>
    <property type="project" value="InterPro"/>
</dbReference>
<dbReference type="InterPro" id="IPR029058">
    <property type="entry name" value="AB_hydrolase_fold"/>
</dbReference>
<dbReference type="PANTHER" id="PTHR43689">
    <property type="entry name" value="HYDROLASE"/>
    <property type="match status" value="1"/>
</dbReference>
<dbReference type="RefSeq" id="WP_243656602.1">
    <property type="nucleotide sequence ID" value="NZ_SLZQ01000001.1"/>
</dbReference>
<evidence type="ECO:0000313" key="3">
    <source>
        <dbReference type="Proteomes" id="UP000295382"/>
    </source>
</evidence>
<name>A0A4R3I5L6_PAULE</name>
<evidence type="ECO:0000259" key="1">
    <source>
        <dbReference type="Pfam" id="PF00561"/>
    </source>
</evidence>
<dbReference type="AlphaFoldDB" id="A0A4R3I5L6"/>
<sequence length="357" mass="39701">MFRSSHDIGNLLPFKEMMPRRHGSSRGGWLLGTAVAFGAMAAYVQYRTRKAEAENPPMGKFIEVDGVQLHYEDRGQGQPIVFLHGNGAMARELDISGLTDMAAKNYRVIVFDRPGYGYSERPRTTLWDPVTQAHLLHRALLKIGIEKPIVVGHSWASMVAIAMALEHPDYVRSLLLLSGYYYPTARLDALLFSPPALPVIGDLMRHTISPVLGRLIWPAMVRKLFAPAETTPRFEHEYPVWMGLRPSQIRAAAEEAGLMIPSAAKLEKRYRDLKTPVTIMAGAGDLQAICHLHSEQLHKELPQSELIVVPDVGHMIHHSAPDKVMSAIDRLATTSALQENGRGNVSVFPDSRSRSLH</sequence>
<dbReference type="InterPro" id="IPR000639">
    <property type="entry name" value="Epox_hydrolase-like"/>
</dbReference>
<organism evidence="2 3">
    <name type="scientific">Paucimonas lemoignei</name>
    <name type="common">Pseudomonas lemoignei</name>
    <dbReference type="NCBI Taxonomy" id="29443"/>
    <lineage>
        <taxon>Bacteria</taxon>
        <taxon>Pseudomonadati</taxon>
        <taxon>Pseudomonadota</taxon>
        <taxon>Betaproteobacteria</taxon>
        <taxon>Burkholderiales</taxon>
        <taxon>Burkholderiaceae</taxon>
        <taxon>Paucimonas</taxon>
    </lineage>
</organism>
<dbReference type="EMBL" id="SLZQ01000001">
    <property type="protein sequence ID" value="TCS39299.1"/>
    <property type="molecule type" value="Genomic_DNA"/>
</dbReference>
<feature type="domain" description="AB hydrolase-1" evidence="1">
    <location>
        <begin position="79"/>
        <end position="320"/>
    </location>
</feature>
<dbReference type="PRINTS" id="PR00412">
    <property type="entry name" value="EPOXHYDRLASE"/>
</dbReference>
<proteinExistence type="predicted"/>
<comment type="caution">
    <text evidence="2">The sequence shown here is derived from an EMBL/GenBank/DDBJ whole genome shotgun (WGS) entry which is preliminary data.</text>
</comment>
<dbReference type="SUPFAM" id="SSF53474">
    <property type="entry name" value="alpha/beta-Hydrolases"/>
    <property type="match status" value="1"/>
</dbReference>
<dbReference type="Proteomes" id="UP000295382">
    <property type="component" value="Unassembled WGS sequence"/>
</dbReference>
<dbReference type="PRINTS" id="PR00111">
    <property type="entry name" value="ABHYDROLASE"/>
</dbReference>
<reference evidence="2 3" key="1">
    <citation type="submission" date="2019-03" db="EMBL/GenBank/DDBJ databases">
        <title>Genomic Encyclopedia of Type Strains, Phase IV (KMG-IV): sequencing the most valuable type-strain genomes for metagenomic binning, comparative biology and taxonomic classification.</title>
        <authorList>
            <person name="Goeker M."/>
        </authorList>
    </citation>
    <scope>NUCLEOTIDE SEQUENCE [LARGE SCALE GENOMIC DNA]</scope>
    <source>
        <strain evidence="2 3">DSM 7445</strain>
    </source>
</reference>
<accession>A0A4R3I5L6</accession>
<dbReference type="Pfam" id="PF00561">
    <property type="entry name" value="Abhydrolase_1"/>
    <property type="match status" value="1"/>
</dbReference>
<keyword evidence="3" id="KW-1185">Reference proteome</keyword>
<gene>
    <name evidence="2" type="ORF">EDC30_101255</name>
</gene>